<evidence type="ECO:0000313" key="10">
    <source>
        <dbReference type="EMBL" id="SHG70187.1"/>
    </source>
</evidence>
<organism evidence="10 11">
    <name type="scientific">Marisediminitalea aggregata</name>
    <dbReference type="NCBI Taxonomy" id="634436"/>
    <lineage>
        <taxon>Bacteria</taxon>
        <taxon>Pseudomonadati</taxon>
        <taxon>Pseudomonadota</taxon>
        <taxon>Gammaproteobacteria</taxon>
        <taxon>Alteromonadales</taxon>
        <taxon>Alteromonadaceae</taxon>
        <taxon>Marisediminitalea</taxon>
    </lineage>
</organism>
<evidence type="ECO:0000313" key="11">
    <source>
        <dbReference type="Proteomes" id="UP000184520"/>
    </source>
</evidence>
<keyword evidence="5" id="KW-0169">Cobalamin biosynthesis</keyword>
<keyword evidence="8 9" id="KW-0472">Membrane</keyword>
<evidence type="ECO:0000256" key="3">
    <source>
        <dbReference type="ARBA" id="ARBA00006263"/>
    </source>
</evidence>
<keyword evidence="7 9" id="KW-1133">Transmembrane helix</keyword>
<gene>
    <name evidence="10" type="ORF">SAMN05216361_2842</name>
</gene>
<dbReference type="RefSeq" id="WP_073323541.1">
    <property type="nucleotide sequence ID" value="NZ_FQWD01000004.1"/>
</dbReference>
<feature type="transmembrane region" description="Helical" evidence="9">
    <location>
        <begin position="161"/>
        <end position="182"/>
    </location>
</feature>
<dbReference type="OrthoDB" id="5586491at2"/>
<dbReference type="UniPathway" id="UPA00148"/>
<evidence type="ECO:0000256" key="9">
    <source>
        <dbReference type="SAM" id="Phobius"/>
    </source>
</evidence>
<evidence type="ECO:0000256" key="5">
    <source>
        <dbReference type="ARBA" id="ARBA00022573"/>
    </source>
</evidence>
<dbReference type="PANTHER" id="PTHR34308:SF1">
    <property type="entry name" value="COBALAMIN BIOSYNTHESIS PROTEIN CBIB"/>
    <property type="match status" value="1"/>
</dbReference>
<sequence length="316" mass="35953">MTSSELSPWLIALMTVLLVILVDRVWHIPDRFNPVTLYRLMVLNLATRVLPDQTAPTSQHYISGTLGIIVLLVPMLVVVAIIISAMEFKQVVDGLILFGCVGFYNIRKQYKAVVYCLSKQKKLLARERVSHLVARQTDRLSDIGIAKAAIESYLLRFLQQFIGVLFWFLLAGPIAALGYRLLLEFRWQWHRQRPGFERFSIPAYYLTQVLIWPGYVIGTMLLMLVTSPLKGVAAWRNARQKDLTSTVLAMFGGSMNIILGGPNIYNDRTVRHQRVGGANQVRFSDLTYVLRAINRATWLGMILLTLVMITSWQITK</sequence>
<dbReference type="STRING" id="634436.SAMN05216361_2842"/>
<dbReference type="EMBL" id="FQWD01000004">
    <property type="protein sequence ID" value="SHG70187.1"/>
    <property type="molecule type" value="Genomic_DNA"/>
</dbReference>
<dbReference type="AlphaFoldDB" id="A0A1M5LYQ2"/>
<reference evidence="11" key="1">
    <citation type="submission" date="2016-11" db="EMBL/GenBank/DDBJ databases">
        <authorList>
            <person name="Varghese N."/>
            <person name="Submissions S."/>
        </authorList>
    </citation>
    <scope>NUCLEOTIDE SEQUENCE [LARGE SCALE GENOMIC DNA]</scope>
    <source>
        <strain evidence="11">CGMCC 1.8995</strain>
    </source>
</reference>
<comment type="similarity">
    <text evidence="3">Belongs to the CobD/CbiB family.</text>
</comment>
<evidence type="ECO:0000256" key="4">
    <source>
        <dbReference type="ARBA" id="ARBA00022475"/>
    </source>
</evidence>
<protein>
    <submittedName>
        <fullName evidence="10">Adenosylcobinamide-phosphate synthase</fullName>
    </submittedName>
</protein>
<feature type="transmembrane region" description="Helical" evidence="9">
    <location>
        <begin position="296"/>
        <end position="314"/>
    </location>
</feature>
<proteinExistence type="inferred from homology"/>
<comment type="subcellular location">
    <subcellularLocation>
        <location evidence="1">Cell membrane</location>
        <topology evidence="1">Multi-pass membrane protein</topology>
    </subcellularLocation>
</comment>
<dbReference type="Proteomes" id="UP000184520">
    <property type="component" value="Unassembled WGS sequence"/>
</dbReference>
<dbReference type="GO" id="GO:0005886">
    <property type="term" value="C:plasma membrane"/>
    <property type="evidence" value="ECO:0007669"/>
    <property type="project" value="UniProtKB-SubCell"/>
</dbReference>
<accession>A0A1M5LYQ2</accession>
<evidence type="ECO:0000256" key="7">
    <source>
        <dbReference type="ARBA" id="ARBA00022989"/>
    </source>
</evidence>
<comment type="pathway">
    <text evidence="2">Cofactor biosynthesis; adenosylcobalamin biosynthesis.</text>
</comment>
<dbReference type="PANTHER" id="PTHR34308">
    <property type="entry name" value="COBALAMIN BIOSYNTHESIS PROTEIN CBIB"/>
    <property type="match status" value="1"/>
</dbReference>
<evidence type="ECO:0000256" key="6">
    <source>
        <dbReference type="ARBA" id="ARBA00022692"/>
    </source>
</evidence>
<dbReference type="GO" id="GO:0009236">
    <property type="term" value="P:cobalamin biosynthetic process"/>
    <property type="evidence" value="ECO:0007669"/>
    <property type="project" value="UniProtKB-UniPathway"/>
</dbReference>
<keyword evidence="6 9" id="KW-0812">Transmembrane</keyword>
<keyword evidence="11" id="KW-1185">Reference proteome</keyword>
<dbReference type="InterPro" id="IPR004485">
    <property type="entry name" value="Cobalamin_biosynth_CobD/CbiB"/>
</dbReference>
<dbReference type="GO" id="GO:0048472">
    <property type="term" value="F:threonine-phosphate decarboxylase activity"/>
    <property type="evidence" value="ECO:0007669"/>
    <property type="project" value="InterPro"/>
</dbReference>
<feature type="transmembrane region" description="Helical" evidence="9">
    <location>
        <begin position="203"/>
        <end position="225"/>
    </location>
</feature>
<keyword evidence="4" id="KW-1003">Cell membrane</keyword>
<feature type="transmembrane region" description="Helical" evidence="9">
    <location>
        <begin position="6"/>
        <end position="26"/>
    </location>
</feature>
<evidence type="ECO:0000256" key="1">
    <source>
        <dbReference type="ARBA" id="ARBA00004651"/>
    </source>
</evidence>
<name>A0A1M5LYQ2_9ALTE</name>
<evidence type="ECO:0000256" key="8">
    <source>
        <dbReference type="ARBA" id="ARBA00023136"/>
    </source>
</evidence>
<feature type="transmembrane region" description="Helical" evidence="9">
    <location>
        <begin position="66"/>
        <end position="86"/>
    </location>
</feature>
<evidence type="ECO:0000256" key="2">
    <source>
        <dbReference type="ARBA" id="ARBA00004953"/>
    </source>
</evidence>
<dbReference type="Pfam" id="PF03186">
    <property type="entry name" value="CobD_Cbib"/>
    <property type="match status" value="1"/>
</dbReference>
<feature type="transmembrane region" description="Helical" evidence="9">
    <location>
        <begin position="245"/>
        <end position="265"/>
    </location>
</feature>